<dbReference type="Pfam" id="PF00459">
    <property type="entry name" value="Inositol_P"/>
    <property type="match status" value="1"/>
</dbReference>
<evidence type="ECO:0000313" key="12">
    <source>
        <dbReference type="EMBL" id="GAA4404052.1"/>
    </source>
</evidence>
<comment type="caution">
    <text evidence="12">The sequence shown here is derived from an EMBL/GenBank/DDBJ whole genome shotgun (WGS) entry which is preliminary data.</text>
</comment>
<evidence type="ECO:0000256" key="11">
    <source>
        <dbReference type="NCBIfam" id="TIGR02067"/>
    </source>
</evidence>
<keyword evidence="9" id="KW-0368">Histidine biosynthesis</keyword>
<dbReference type="InterPro" id="IPR000760">
    <property type="entry name" value="Inositol_monophosphatase-like"/>
</dbReference>
<gene>
    <name evidence="12" type="primary">hisN_3</name>
    <name evidence="12" type="ORF">GCM10023147_46160</name>
</gene>
<proteinExistence type="inferred from homology"/>
<evidence type="ECO:0000256" key="4">
    <source>
        <dbReference type="ARBA" id="ARBA00009759"/>
    </source>
</evidence>
<evidence type="ECO:0000256" key="7">
    <source>
        <dbReference type="ARBA" id="ARBA00022801"/>
    </source>
</evidence>
<comment type="pathway">
    <text evidence="3">Amino-acid biosynthesis; L-histidine biosynthesis; L-histidine from 5-phospho-alpha-D-ribose 1-diphosphate: step 8/9.</text>
</comment>
<accession>A0ABP8KCA5</accession>
<comment type="similarity">
    <text evidence="4">Belongs to the inositol monophosphatase superfamily.</text>
</comment>
<dbReference type="InterPro" id="IPR020583">
    <property type="entry name" value="Inositol_monoP_metal-BS"/>
</dbReference>
<dbReference type="Gene3D" id="3.40.190.80">
    <property type="match status" value="1"/>
</dbReference>
<dbReference type="Gene3D" id="3.30.540.10">
    <property type="entry name" value="Fructose-1,6-Bisphosphatase, subunit A, domain 1"/>
    <property type="match status" value="1"/>
</dbReference>
<keyword evidence="6" id="KW-0479">Metal-binding</keyword>
<keyword evidence="5" id="KW-0028">Amino-acid biosynthesis</keyword>
<comment type="catalytic activity">
    <reaction evidence="1">
        <text>a myo-inositol phosphate + H2O = myo-inositol + phosphate</text>
        <dbReference type="Rhea" id="RHEA:24056"/>
        <dbReference type="ChEBI" id="CHEBI:15377"/>
        <dbReference type="ChEBI" id="CHEBI:17268"/>
        <dbReference type="ChEBI" id="CHEBI:43474"/>
        <dbReference type="ChEBI" id="CHEBI:84139"/>
        <dbReference type="EC" id="3.1.3.25"/>
    </reaction>
</comment>
<dbReference type="EMBL" id="BAABFR010000116">
    <property type="protein sequence ID" value="GAA4404052.1"/>
    <property type="molecule type" value="Genomic_DNA"/>
</dbReference>
<evidence type="ECO:0000256" key="1">
    <source>
        <dbReference type="ARBA" id="ARBA00001033"/>
    </source>
</evidence>
<dbReference type="RefSeq" id="WP_345000592.1">
    <property type="nucleotide sequence ID" value="NZ_BAABFR010000116.1"/>
</dbReference>
<dbReference type="PROSITE" id="PS00629">
    <property type="entry name" value="IMP_1"/>
    <property type="match status" value="1"/>
</dbReference>
<sequence length="271" mass="29358">MTADREWPGDLGRFGDLDLAHGLADAADRITTERFGAQDLRIDTKPDHTPVTDADRAVERRVRDLIARARPGDAVHGEEFEDTGIGDRRWIIDPIDGTKNFLRGVPVWATLIALTVGDEVDTAMVSAPALGRRWWAVRGHGAFGRDDRLAPSPRRLTVSTIAGLGDASVSYSSLGGWRDRGRRDGFLRLLESTWRQRAFGDFWSYMMVAEGLVDIAAEPDVPLYDLAAVSLIVTESGGTFTDLDGAPGPGGGSAVATNTLLHAAVLDQLRP</sequence>
<name>A0ABP8KCA5_9ACTN</name>
<evidence type="ECO:0000313" key="13">
    <source>
        <dbReference type="Proteomes" id="UP001500635"/>
    </source>
</evidence>
<keyword evidence="13" id="KW-1185">Reference proteome</keyword>
<evidence type="ECO:0000256" key="9">
    <source>
        <dbReference type="ARBA" id="ARBA00023102"/>
    </source>
</evidence>
<evidence type="ECO:0000256" key="8">
    <source>
        <dbReference type="ARBA" id="ARBA00022842"/>
    </source>
</evidence>
<evidence type="ECO:0000256" key="5">
    <source>
        <dbReference type="ARBA" id="ARBA00022605"/>
    </source>
</evidence>
<evidence type="ECO:0000256" key="2">
    <source>
        <dbReference type="ARBA" id="ARBA00001946"/>
    </source>
</evidence>
<keyword evidence="7" id="KW-0378">Hydrolase</keyword>
<organism evidence="12 13">
    <name type="scientific">Tsukamurella soli</name>
    <dbReference type="NCBI Taxonomy" id="644556"/>
    <lineage>
        <taxon>Bacteria</taxon>
        <taxon>Bacillati</taxon>
        <taxon>Actinomycetota</taxon>
        <taxon>Actinomycetes</taxon>
        <taxon>Mycobacteriales</taxon>
        <taxon>Tsukamurellaceae</taxon>
        <taxon>Tsukamurella</taxon>
    </lineage>
</organism>
<dbReference type="PANTHER" id="PTHR20854">
    <property type="entry name" value="INOSITOL MONOPHOSPHATASE"/>
    <property type="match status" value="1"/>
</dbReference>
<dbReference type="Proteomes" id="UP001500635">
    <property type="component" value="Unassembled WGS sequence"/>
</dbReference>
<comment type="catalytic activity">
    <reaction evidence="10">
        <text>L-histidinol phosphate + H2O = L-histidinol + phosphate</text>
        <dbReference type="Rhea" id="RHEA:14465"/>
        <dbReference type="ChEBI" id="CHEBI:15377"/>
        <dbReference type="ChEBI" id="CHEBI:43474"/>
        <dbReference type="ChEBI" id="CHEBI:57699"/>
        <dbReference type="ChEBI" id="CHEBI:57980"/>
        <dbReference type="EC" id="3.1.3.15"/>
    </reaction>
</comment>
<evidence type="ECO:0000256" key="10">
    <source>
        <dbReference type="ARBA" id="ARBA00049158"/>
    </source>
</evidence>
<dbReference type="EC" id="3.1.3.15" evidence="11"/>
<comment type="cofactor">
    <cofactor evidence="2">
        <name>Mg(2+)</name>
        <dbReference type="ChEBI" id="CHEBI:18420"/>
    </cofactor>
</comment>
<dbReference type="NCBIfam" id="TIGR02067">
    <property type="entry name" value="his_9_HisN"/>
    <property type="match status" value="1"/>
</dbReference>
<evidence type="ECO:0000256" key="3">
    <source>
        <dbReference type="ARBA" id="ARBA00004970"/>
    </source>
</evidence>
<dbReference type="InterPro" id="IPR011809">
    <property type="entry name" value="His_9_proposed"/>
</dbReference>
<evidence type="ECO:0000256" key="6">
    <source>
        <dbReference type="ARBA" id="ARBA00022723"/>
    </source>
</evidence>
<dbReference type="PRINTS" id="PR00377">
    <property type="entry name" value="IMPHPHTASES"/>
</dbReference>
<reference evidence="13" key="1">
    <citation type="journal article" date="2019" name="Int. J. Syst. Evol. Microbiol.">
        <title>The Global Catalogue of Microorganisms (GCM) 10K type strain sequencing project: providing services to taxonomists for standard genome sequencing and annotation.</title>
        <authorList>
            <consortium name="The Broad Institute Genomics Platform"/>
            <consortium name="The Broad Institute Genome Sequencing Center for Infectious Disease"/>
            <person name="Wu L."/>
            <person name="Ma J."/>
        </authorList>
    </citation>
    <scope>NUCLEOTIDE SEQUENCE [LARGE SCALE GENOMIC DNA]</scope>
    <source>
        <strain evidence="13">JCM 17688</strain>
    </source>
</reference>
<dbReference type="InterPro" id="IPR020550">
    <property type="entry name" value="Inositol_monophosphatase_CS"/>
</dbReference>
<protein>
    <recommendedName>
        <fullName evidence="11">Histidinol-phosphatase</fullName>
        <ecNumber evidence="11">3.1.3.15</ecNumber>
    </recommendedName>
</protein>
<dbReference type="PANTHER" id="PTHR20854:SF4">
    <property type="entry name" value="INOSITOL-1-MONOPHOSPHATASE-RELATED"/>
    <property type="match status" value="1"/>
</dbReference>
<dbReference type="PROSITE" id="PS00630">
    <property type="entry name" value="IMP_2"/>
    <property type="match status" value="1"/>
</dbReference>
<keyword evidence="8" id="KW-0460">Magnesium</keyword>
<dbReference type="SUPFAM" id="SSF56655">
    <property type="entry name" value="Carbohydrate phosphatase"/>
    <property type="match status" value="1"/>
</dbReference>